<feature type="region of interest" description="Disordered" evidence="1">
    <location>
        <begin position="215"/>
        <end position="235"/>
    </location>
</feature>
<evidence type="ECO:0000313" key="4">
    <source>
        <dbReference type="Proteomes" id="UP000277671"/>
    </source>
</evidence>
<proteinExistence type="predicted"/>
<feature type="region of interest" description="Disordered" evidence="1">
    <location>
        <begin position="1"/>
        <end position="24"/>
    </location>
</feature>
<keyword evidence="2" id="KW-1133">Transmembrane helix</keyword>
<keyword evidence="4" id="KW-1185">Reference proteome</keyword>
<feature type="compositionally biased region" description="Low complexity" evidence="1">
    <location>
        <begin position="221"/>
        <end position="235"/>
    </location>
</feature>
<evidence type="ECO:0000256" key="1">
    <source>
        <dbReference type="SAM" id="MobiDB-lite"/>
    </source>
</evidence>
<keyword evidence="2" id="KW-0472">Membrane</keyword>
<gene>
    <name evidence="3" type="ORF">BDK92_5443</name>
</gene>
<organism evidence="3 4">
    <name type="scientific">Micromonospora pisi</name>
    <dbReference type="NCBI Taxonomy" id="589240"/>
    <lineage>
        <taxon>Bacteria</taxon>
        <taxon>Bacillati</taxon>
        <taxon>Actinomycetota</taxon>
        <taxon>Actinomycetes</taxon>
        <taxon>Micromonosporales</taxon>
        <taxon>Micromonosporaceae</taxon>
        <taxon>Micromonospora</taxon>
    </lineage>
</organism>
<name>A0A495JSL2_9ACTN</name>
<dbReference type="EMBL" id="RBKT01000001">
    <property type="protein sequence ID" value="RKR91059.1"/>
    <property type="molecule type" value="Genomic_DNA"/>
</dbReference>
<feature type="transmembrane region" description="Helical" evidence="2">
    <location>
        <begin position="40"/>
        <end position="61"/>
    </location>
</feature>
<reference evidence="3 4" key="1">
    <citation type="submission" date="2018-10" db="EMBL/GenBank/DDBJ databases">
        <title>Sequencing the genomes of 1000 actinobacteria strains.</title>
        <authorList>
            <person name="Klenk H.-P."/>
        </authorList>
    </citation>
    <scope>NUCLEOTIDE SEQUENCE [LARGE SCALE GENOMIC DNA]</scope>
    <source>
        <strain evidence="3 4">DSM 45175</strain>
    </source>
</reference>
<feature type="transmembrane region" description="Helical" evidence="2">
    <location>
        <begin position="125"/>
        <end position="145"/>
    </location>
</feature>
<dbReference type="AlphaFoldDB" id="A0A495JSL2"/>
<dbReference type="Proteomes" id="UP000277671">
    <property type="component" value="Unassembled WGS sequence"/>
</dbReference>
<sequence length="235" mass="23395">MTAMDEKAGGTGSSDPADGTGRRPSTGGGFAAGLAWLSEVLVTGVLTLVTALPLVTAYVSVTAAVTVLRQRADDGTGVTVPGYLRAWRAAAGSGWWPYLVPVAVTAVLTLDAVAVGAGLPGAGVVGPALLLATGLLVTVALRACVAWRPGTGWPVAATRAVARTRSDPAGTGLLLLALVAVGLTASMGPVLWPLLPGLPALAAVAVDRRRTATGSADRRAAAGAVEAGRSPAYER</sequence>
<accession>A0A495JSL2</accession>
<feature type="transmembrane region" description="Helical" evidence="2">
    <location>
        <begin position="173"/>
        <end position="192"/>
    </location>
</feature>
<evidence type="ECO:0000256" key="2">
    <source>
        <dbReference type="SAM" id="Phobius"/>
    </source>
</evidence>
<feature type="transmembrane region" description="Helical" evidence="2">
    <location>
        <begin position="95"/>
        <end position="119"/>
    </location>
</feature>
<keyword evidence="2" id="KW-0812">Transmembrane</keyword>
<protein>
    <submittedName>
        <fullName evidence="3">Uncharacterized protein</fullName>
    </submittedName>
</protein>
<comment type="caution">
    <text evidence="3">The sequence shown here is derived from an EMBL/GenBank/DDBJ whole genome shotgun (WGS) entry which is preliminary data.</text>
</comment>
<evidence type="ECO:0000313" key="3">
    <source>
        <dbReference type="EMBL" id="RKR91059.1"/>
    </source>
</evidence>